<name>A0A5C5FUU8_9BASI</name>
<evidence type="ECO:0000313" key="4">
    <source>
        <dbReference type="Proteomes" id="UP000311382"/>
    </source>
</evidence>
<feature type="region of interest" description="Disordered" evidence="1">
    <location>
        <begin position="59"/>
        <end position="79"/>
    </location>
</feature>
<dbReference type="AlphaFoldDB" id="A0A5C5FUU8"/>
<protein>
    <recommendedName>
        <fullName evidence="2">Costars domain-containing protein</fullName>
    </recommendedName>
</protein>
<dbReference type="Pfam" id="PF14705">
    <property type="entry name" value="Costars"/>
    <property type="match status" value="1"/>
</dbReference>
<evidence type="ECO:0000256" key="1">
    <source>
        <dbReference type="SAM" id="MobiDB-lite"/>
    </source>
</evidence>
<evidence type="ECO:0000313" key="3">
    <source>
        <dbReference type="EMBL" id="TNY20530.1"/>
    </source>
</evidence>
<gene>
    <name evidence="3" type="ORF">DMC30DRAFT_416869</name>
</gene>
<dbReference type="InterPro" id="IPR027817">
    <property type="entry name" value="Costars_dom"/>
</dbReference>
<feature type="domain" description="Costars" evidence="2">
    <location>
        <begin position="7"/>
        <end position="100"/>
    </location>
</feature>
<feature type="compositionally biased region" description="Low complexity" evidence="1">
    <location>
        <begin position="69"/>
        <end position="79"/>
    </location>
</feature>
<proteinExistence type="predicted"/>
<dbReference type="InterPro" id="IPR038095">
    <property type="entry name" value="Costars_sf"/>
</dbReference>
<reference evidence="3 4" key="1">
    <citation type="submission" date="2019-03" db="EMBL/GenBank/DDBJ databases">
        <title>Rhodosporidium diobovatum UCD-FST 08-225 genome sequencing, assembly, and annotation.</title>
        <authorList>
            <person name="Fakankun I.U."/>
            <person name="Fristensky B."/>
            <person name="Levin D.B."/>
        </authorList>
    </citation>
    <scope>NUCLEOTIDE SEQUENCE [LARGE SCALE GENOMIC DNA]</scope>
    <source>
        <strain evidence="3 4">UCD-FST 08-225</strain>
    </source>
</reference>
<sequence length="120" mass="12786">MHGARLLQSAHDLGVLIVAIKAHGKRNPASGKIEAPYGAVYEATQNTLEALNGTLRTAKRQKKVRIDPSSESPQSPTPTVTFEGELLMMPKDASVPLVLLDEGEDGVSRDAEAKVDATLP</sequence>
<dbReference type="OrthoDB" id="9871914at2759"/>
<evidence type="ECO:0000259" key="2">
    <source>
        <dbReference type="SMART" id="SM01283"/>
    </source>
</evidence>
<dbReference type="Proteomes" id="UP000311382">
    <property type="component" value="Unassembled WGS sequence"/>
</dbReference>
<accession>A0A5C5FUU8</accession>
<dbReference type="SMART" id="SM01283">
    <property type="entry name" value="Costars"/>
    <property type="match status" value="1"/>
</dbReference>
<dbReference type="EMBL" id="SOZI01000064">
    <property type="protein sequence ID" value="TNY20530.1"/>
    <property type="molecule type" value="Genomic_DNA"/>
</dbReference>
<comment type="caution">
    <text evidence="3">The sequence shown here is derived from an EMBL/GenBank/DDBJ whole genome shotgun (WGS) entry which is preliminary data.</text>
</comment>
<dbReference type="Gene3D" id="1.10.10.1540">
    <property type="entry name" value="Costar domain"/>
    <property type="match status" value="1"/>
</dbReference>
<organism evidence="3 4">
    <name type="scientific">Rhodotorula diobovata</name>
    <dbReference type="NCBI Taxonomy" id="5288"/>
    <lineage>
        <taxon>Eukaryota</taxon>
        <taxon>Fungi</taxon>
        <taxon>Dikarya</taxon>
        <taxon>Basidiomycota</taxon>
        <taxon>Pucciniomycotina</taxon>
        <taxon>Microbotryomycetes</taxon>
        <taxon>Sporidiobolales</taxon>
        <taxon>Sporidiobolaceae</taxon>
        <taxon>Rhodotorula</taxon>
    </lineage>
</organism>
<keyword evidence="4" id="KW-1185">Reference proteome</keyword>